<evidence type="ECO:0000256" key="5">
    <source>
        <dbReference type="ARBA" id="ARBA00022837"/>
    </source>
</evidence>
<protein>
    <submittedName>
        <fullName evidence="15">Early-responsive to dehydration protein</fullName>
    </submittedName>
</protein>
<feature type="transmembrane region" description="Helical" evidence="11">
    <location>
        <begin position="487"/>
        <end position="506"/>
    </location>
</feature>
<dbReference type="EnsemblPlants" id="PGSC0003DMT400012601">
    <property type="protein sequence ID" value="PGSC0003DMT400012601"/>
    <property type="gene ID" value="PGSC0003DMG400004926"/>
</dbReference>
<dbReference type="PANTHER" id="PTHR13018:SF116">
    <property type="entry name" value="CSC1-LIKE PROTEIN RXW8"/>
    <property type="match status" value="1"/>
</dbReference>
<accession>M1A1I2</accession>
<evidence type="ECO:0000259" key="14">
    <source>
        <dbReference type="Pfam" id="PF14703"/>
    </source>
</evidence>
<dbReference type="InterPro" id="IPR027815">
    <property type="entry name" value="CSC1/OSCA1-like_cyt"/>
</dbReference>
<dbReference type="AlphaFoldDB" id="M1A1I2"/>
<feature type="domain" description="CSC1/OSCA1-like N-terminal transmembrane" evidence="13">
    <location>
        <begin position="138"/>
        <end position="208"/>
    </location>
</feature>
<keyword evidence="6 11" id="KW-1133">Transmembrane helix</keyword>
<evidence type="ECO:0000256" key="3">
    <source>
        <dbReference type="ARBA" id="ARBA00022448"/>
    </source>
</evidence>
<evidence type="ECO:0000256" key="11">
    <source>
        <dbReference type="SAM" id="Phobius"/>
    </source>
</evidence>
<sequence>MKLAALLTSAGINTAVSVVLFSLYSVLRKQPSFVNVYFGAKIAQVRSRQQDAFRFDRFVPSPSWILKAWETSDEEICATGGLDAVVFVRMIVFRLYITSNGAVVKFSLKNNLSIALCYVYEPLLYCSKLTLLLLIVDSFRIFSIAAIVCNFLVLPLNYFGKEMQRHQIPAETLEVFTIANVEEGSRWLWAHCLALYLVSCCACFLLYLEYKSISRMRLAYFTSSVSNPSYFTVLVRAIPWSREESYSGTVARFFTNFYASSFLSHQIVYRSGSVQKLVTDAGKVCKMLKLTPRELHIGSNSMRCGLCGTTASFSMLPMDAEGDKGRSDFGGSDLRKKESAAALVFFRTRYAALVASQSLQSRNPMSWVTNLSPEPGDMYWSNICVPYRLLWIRKVAILVASMALVAFFIVPVSLTQGLVHLDKLQKTFPFLKGVLKRKAMSQLATGYLPSVVLIIFMYMVPPIMLLFSTLEGSTSRSGRKRSASIKVLCFFIWNVFFGNILSGSVIERNKDVTTYGTLTFPYHTEVPRILLFGLFGFVYSTLSPLILPFLLVYFSLAYLVYRNQILNVYVTKYQTGGTYWPIVHNATIFSMVLMQVIAMAVFGLKKSTVASSFVIPLIIMTLLFNEYCRQRFQPLFMQIPAQILIEMDRQDEQNGKMKEIHQKLTTSYTQFKSKSRTLGDPMPPNNNCRLEDLEINPGSNF</sequence>
<evidence type="ECO:0000256" key="10">
    <source>
        <dbReference type="SAM" id="MobiDB-lite"/>
    </source>
</evidence>
<dbReference type="Pfam" id="PF14703">
    <property type="entry name" value="PHM7_cyt"/>
    <property type="match status" value="1"/>
</dbReference>
<evidence type="ECO:0000256" key="9">
    <source>
        <dbReference type="ARBA" id="ARBA00023303"/>
    </source>
</evidence>
<feature type="transmembrane region" description="Helical" evidence="11">
    <location>
        <begin position="447"/>
        <end position="467"/>
    </location>
</feature>
<evidence type="ECO:0000256" key="6">
    <source>
        <dbReference type="ARBA" id="ARBA00022989"/>
    </source>
</evidence>
<feature type="domain" description="CSC1/OSCA1-like cytosolic" evidence="14">
    <location>
        <begin position="231"/>
        <end position="382"/>
    </location>
</feature>
<dbReference type="Gramene" id="PGSC0003DMT400012601">
    <property type="protein sequence ID" value="PGSC0003DMT400012601"/>
    <property type="gene ID" value="PGSC0003DMG400004926"/>
</dbReference>
<keyword evidence="8 11" id="KW-0472">Membrane</keyword>
<dbReference type="HOGENOM" id="CLU_002458_7_2_1"/>
<evidence type="ECO:0000256" key="7">
    <source>
        <dbReference type="ARBA" id="ARBA00023065"/>
    </source>
</evidence>
<evidence type="ECO:0000256" key="2">
    <source>
        <dbReference type="ARBA" id="ARBA00007779"/>
    </source>
</evidence>
<dbReference type="PANTHER" id="PTHR13018">
    <property type="entry name" value="PROBABLE MEMBRANE PROTEIN DUF221-RELATED"/>
    <property type="match status" value="1"/>
</dbReference>
<evidence type="ECO:0000259" key="13">
    <source>
        <dbReference type="Pfam" id="PF13967"/>
    </source>
</evidence>
<feature type="transmembrane region" description="Helical" evidence="11">
    <location>
        <begin position="6"/>
        <end position="27"/>
    </location>
</feature>
<proteinExistence type="inferred from homology"/>
<reference evidence="15" key="2">
    <citation type="submission" date="2015-06" db="UniProtKB">
        <authorList>
            <consortium name="EnsemblPlants"/>
        </authorList>
    </citation>
    <scope>IDENTIFICATION</scope>
    <source>
        <strain evidence="15">DM1-3 516 R44</strain>
    </source>
</reference>
<reference evidence="16" key="1">
    <citation type="journal article" date="2011" name="Nature">
        <title>Genome sequence and analysis of the tuber crop potato.</title>
        <authorList>
            <consortium name="The Potato Genome Sequencing Consortium"/>
        </authorList>
    </citation>
    <scope>NUCLEOTIDE SEQUENCE [LARGE SCALE GENOMIC DNA]</scope>
    <source>
        <strain evidence="16">cv. DM1-3 516 R44</strain>
    </source>
</reference>
<feature type="domain" description="CSC1/OSCA1-like 7TM region" evidence="12">
    <location>
        <begin position="514"/>
        <end position="602"/>
    </location>
</feature>
<evidence type="ECO:0000256" key="1">
    <source>
        <dbReference type="ARBA" id="ARBA00004141"/>
    </source>
</evidence>
<keyword evidence="9" id="KW-0407">Ion channel</keyword>
<dbReference type="GO" id="GO:0005227">
    <property type="term" value="F:calcium-activated cation channel activity"/>
    <property type="evidence" value="ECO:0007669"/>
    <property type="project" value="InterPro"/>
</dbReference>
<feature type="transmembrane region" description="Helical" evidence="11">
    <location>
        <begin position="131"/>
        <end position="153"/>
    </location>
</feature>
<feature type="transmembrane region" description="Helical" evidence="11">
    <location>
        <begin position="187"/>
        <end position="208"/>
    </location>
</feature>
<evidence type="ECO:0000256" key="4">
    <source>
        <dbReference type="ARBA" id="ARBA00022692"/>
    </source>
</evidence>
<feature type="transmembrane region" description="Helical" evidence="11">
    <location>
        <begin position="609"/>
        <end position="628"/>
    </location>
</feature>
<dbReference type="Pfam" id="PF02714">
    <property type="entry name" value="RSN1_7TM"/>
    <property type="match status" value="2"/>
</dbReference>
<dbReference type="ExpressionAtlas" id="M1A1I2">
    <property type="expression patterns" value="baseline and differential"/>
</dbReference>
<evidence type="ECO:0000259" key="12">
    <source>
        <dbReference type="Pfam" id="PF02714"/>
    </source>
</evidence>
<keyword evidence="3" id="KW-0813">Transport</keyword>
<feature type="domain" description="CSC1/OSCA1-like 7TM region" evidence="12">
    <location>
        <begin position="393"/>
        <end position="508"/>
    </location>
</feature>
<evidence type="ECO:0000313" key="15">
    <source>
        <dbReference type="EnsemblPlants" id="PGSC0003DMT400012601"/>
    </source>
</evidence>
<name>M1A1I2_SOLTU</name>
<dbReference type="InterPro" id="IPR003864">
    <property type="entry name" value="CSC1/OSCA1-like_7TM"/>
</dbReference>
<dbReference type="GO" id="GO:0016020">
    <property type="term" value="C:membrane"/>
    <property type="evidence" value="ECO:0007669"/>
    <property type="project" value="UniProtKB-SubCell"/>
</dbReference>
<keyword evidence="4 11" id="KW-0812">Transmembrane</keyword>
<feature type="transmembrane region" description="Helical" evidence="11">
    <location>
        <begin position="395"/>
        <end position="414"/>
    </location>
</feature>
<evidence type="ECO:0000256" key="8">
    <source>
        <dbReference type="ARBA" id="ARBA00023136"/>
    </source>
</evidence>
<keyword evidence="16" id="KW-1185">Reference proteome</keyword>
<dbReference type="Pfam" id="PF13967">
    <property type="entry name" value="RSN1_TM"/>
    <property type="match status" value="2"/>
</dbReference>
<comment type="subcellular location">
    <subcellularLocation>
        <location evidence="1">Membrane</location>
        <topology evidence="1">Multi-pass membrane protein</topology>
    </subcellularLocation>
</comment>
<feature type="region of interest" description="Disordered" evidence="10">
    <location>
        <begin position="668"/>
        <end position="701"/>
    </location>
</feature>
<feature type="transmembrane region" description="Helical" evidence="11">
    <location>
        <begin position="582"/>
        <end position="603"/>
    </location>
</feature>
<keyword evidence="5" id="KW-0106">Calcium</keyword>
<evidence type="ECO:0000313" key="16">
    <source>
        <dbReference type="Proteomes" id="UP000011115"/>
    </source>
</evidence>
<feature type="transmembrane region" description="Helical" evidence="11">
    <location>
        <begin position="529"/>
        <end position="561"/>
    </location>
</feature>
<organism evidence="15 16">
    <name type="scientific">Solanum tuberosum</name>
    <name type="common">Potato</name>
    <dbReference type="NCBI Taxonomy" id="4113"/>
    <lineage>
        <taxon>Eukaryota</taxon>
        <taxon>Viridiplantae</taxon>
        <taxon>Streptophyta</taxon>
        <taxon>Embryophyta</taxon>
        <taxon>Tracheophyta</taxon>
        <taxon>Spermatophyta</taxon>
        <taxon>Magnoliopsida</taxon>
        <taxon>eudicotyledons</taxon>
        <taxon>Gunneridae</taxon>
        <taxon>Pentapetalae</taxon>
        <taxon>asterids</taxon>
        <taxon>lamiids</taxon>
        <taxon>Solanales</taxon>
        <taxon>Solanaceae</taxon>
        <taxon>Solanoideae</taxon>
        <taxon>Solaneae</taxon>
        <taxon>Solanum</taxon>
    </lineage>
</organism>
<dbReference type="InterPro" id="IPR045122">
    <property type="entry name" value="Csc1-like"/>
</dbReference>
<feature type="domain" description="CSC1/OSCA1-like N-terminal transmembrane" evidence="13">
    <location>
        <begin position="5"/>
        <end position="104"/>
    </location>
</feature>
<dbReference type="Proteomes" id="UP000011115">
    <property type="component" value="Unassembled WGS sequence"/>
</dbReference>
<keyword evidence="7" id="KW-0406">Ion transport</keyword>
<comment type="similarity">
    <text evidence="2">Belongs to the CSC1 (TC 1.A.17) family.</text>
</comment>
<dbReference type="InterPro" id="IPR032880">
    <property type="entry name" value="CSC1/OSCA1-like_N"/>
</dbReference>